<evidence type="ECO:0000313" key="1">
    <source>
        <dbReference type="EMBL" id="QCQ65571.1"/>
    </source>
</evidence>
<name>A0A4P8NDZ3_9CAUD</name>
<reference evidence="2" key="2">
    <citation type="submission" date="2019-03" db="EMBL/GenBank/DDBJ databases">
        <title>Complete Genome Sequence of Salmonella Heidelberg Siphophage Sepoy.</title>
        <authorList>
            <person name="Maruffo A.M."/>
            <person name="Zeng C."/>
            <person name="O'Leary C."/>
            <person name="Lessor L."/>
            <person name="Gill J."/>
            <person name="Liu M."/>
        </authorList>
    </citation>
    <scope>NUCLEOTIDE SEQUENCE [LARGE SCALE GENOMIC DNA]</scope>
</reference>
<sequence>MVANQKLRVRFPPTAPNLGFCFLENGLLDKQGDEFPAGSSR</sequence>
<accession>A0A4P8NDZ3</accession>
<protein>
    <submittedName>
        <fullName evidence="1">Uncharacterized protein</fullName>
    </submittedName>
</protein>
<dbReference type="Proteomes" id="UP000301871">
    <property type="component" value="Segment"/>
</dbReference>
<organism evidence="1 2">
    <name type="scientific">Salmonella phage Sepoy</name>
    <dbReference type="NCBI Taxonomy" id="2565517"/>
    <lineage>
        <taxon>Viruses</taxon>
        <taxon>Duplodnaviria</taxon>
        <taxon>Heunggongvirae</taxon>
        <taxon>Uroviricota</taxon>
        <taxon>Caudoviricetes</taxon>
        <taxon>Demerecviridae</taxon>
        <taxon>Markadamsvirinae</taxon>
        <taxon>Epseptimavirus</taxon>
        <taxon>Epseptimavirus Sds2</taxon>
        <taxon>Epseptimavirus sepoy</taxon>
    </lineage>
</organism>
<proteinExistence type="predicted"/>
<gene>
    <name evidence="1" type="ORF">Sepoy_094</name>
</gene>
<keyword evidence="2" id="KW-1185">Reference proteome</keyword>
<evidence type="ECO:0000313" key="2">
    <source>
        <dbReference type="Proteomes" id="UP000301871"/>
    </source>
</evidence>
<dbReference type="EMBL" id="MK728825">
    <property type="protein sequence ID" value="QCQ65571.1"/>
    <property type="molecule type" value="Genomic_DNA"/>
</dbReference>
<reference evidence="1 2" key="1">
    <citation type="journal article" date="2019" name="Microbiol. Resour. Announc.">
        <title>Complete Genome Sequence of Salmonella enterica Serovar Heidelberg Siphophage Sepoy.</title>
        <authorList>
            <person name="Marrufo A.M."/>
            <person name="Zeng C."/>
            <person name="O'Leary C."/>
            <person name="Lessor L."/>
            <person name="Kongari R."/>
            <person name="Gill J."/>
            <person name="Liu M."/>
        </authorList>
    </citation>
    <scope>NUCLEOTIDE SEQUENCE [LARGE SCALE GENOMIC DNA]</scope>
</reference>